<sequence length="97" mass="11410">MEKPKKHPIQLSFPPLFDLFTKKTLFVSKKNEPFNLFLPTKPLTIQVCLGYYLSVLLLKVSIIQQPKLAVALNHIHWKITHESLSIFFLFFWALRLD</sequence>
<evidence type="ECO:0000313" key="1">
    <source>
        <dbReference type="EMBL" id="MBX49576.1"/>
    </source>
</evidence>
<dbReference type="EMBL" id="GGEC01069092">
    <property type="protein sequence ID" value="MBX49576.1"/>
    <property type="molecule type" value="Transcribed_RNA"/>
</dbReference>
<accession>A0A2P2P469</accession>
<name>A0A2P2P469_RHIMU</name>
<dbReference type="AlphaFoldDB" id="A0A2P2P469"/>
<organism evidence="1">
    <name type="scientific">Rhizophora mucronata</name>
    <name type="common">Asiatic mangrove</name>
    <dbReference type="NCBI Taxonomy" id="61149"/>
    <lineage>
        <taxon>Eukaryota</taxon>
        <taxon>Viridiplantae</taxon>
        <taxon>Streptophyta</taxon>
        <taxon>Embryophyta</taxon>
        <taxon>Tracheophyta</taxon>
        <taxon>Spermatophyta</taxon>
        <taxon>Magnoliopsida</taxon>
        <taxon>eudicotyledons</taxon>
        <taxon>Gunneridae</taxon>
        <taxon>Pentapetalae</taxon>
        <taxon>rosids</taxon>
        <taxon>fabids</taxon>
        <taxon>Malpighiales</taxon>
        <taxon>Rhizophoraceae</taxon>
        <taxon>Rhizophora</taxon>
    </lineage>
</organism>
<protein>
    <submittedName>
        <fullName evidence="1">Uncharacterized protein</fullName>
    </submittedName>
</protein>
<proteinExistence type="predicted"/>
<reference evidence="1" key="1">
    <citation type="submission" date="2018-02" db="EMBL/GenBank/DDBJ databases">
        <title>Rhizophora mucronata_Transcriptome.</title>
        <authorList>
            <person name="Meera S.P."/>
            <person name="Sreeshan A."/>
            <person name="Augustine A."/>
        </authorList>
    </citation>
    <scope>NUCLEOTIDE SEQUENCE</scope>
    <source>
        <tissue evidence="1">Leaf</tissue>
    </source>
</reference>